<keyword evidence="2" id="KW-1133">Transmembrane helix</keyword>
<keyword evidence="4" id="KW-1185">Reference proteome</keyword>
<evidence type="ECO:0000313" key="3">
    <source>
        <dbReference type="EMBL" id="CAI2381249.1"/>
    </source>
</evidence>
<feature type="transmembrane region" description="Helical" evidence="2">
    <location>
        <begin position="843"/>
        <end position="862"/>
    </location>
</feature>
<dbReference type="EMBL" id="CAMPGE010023292">
    <property type="protein sequence ID" value="CAI2381249.1"/>
    <property type="molecule type" value="Genomic_DNA"/>
</dbReference>
<proteinExistence type="predicted"/>
<accession>A0AAD1XYP5</accession>
<gene>
    <name evidence="3" type="ORF">ECRASSUSDP1_LOCUS22700</name>
</gene>
<keyword evidence="2" id="KW-0812">Transmembrane</keyword>
<evidence type="ECO:0008006" key="5">
    <source>
        <dbReference type="Google" id="ProtNLM"/>
    </source>
</evidence>
<keyword evidence="2" id="KW-0472">Membrane</keyword>
<feature type="transmembrane region" description="Helical" evidence="2">
    <location>
        <begin position="653"/>
        <end position="675"/>
    </location>
</feature>
<evidence type="ECO:0000313" key="4">
    <source>
        <dbReference type="Proteomes" id="UP001295684"/>
    </source>
</evidence>
<protein>
    <recommendedName>
        <fullName evidence="5">Transmembrane protein</fullName>
    </recommendedName>
</protein>
<feature type="transmembrane region" description="Helical" evidence="2">
    <location>
        <begin position="695"/>
        <end position="715"/>
    </location>
</feature>
<comment type="caution">
    <text evidence="3">The sequence shown here is derived from an EMBL/GenBank/DDBJ whole genome shotgun (WGS) entry which is preliminary data.</text>
</comment>
<dbReference type="AlphaFoldDB" id="A0AAD1XYP5"/>
<feature type="region of interest" description="Disordered" evidence="1">
    <location>
        <begin position="912"/>
        <end position="981"/>
    </location>
</feature>
<dbReference type="Proteomes" id="UP001295684">
    <property type="component" value="Unassembled WGS sequence"/>
</dbReference>
<organism evidence="3 4">
    <name type="scientific">Euplotes crassus</name>
    <dbReference type="NCBI Taxonomy" id="5936"/>
    <lineage>
        <taxon>Eukaryota</taxon>
        <taxon>Sar</taxon>
        <taxon>Alveolata</taxon>
        <taxon>Ciliophora</taxon>
        <taxon>Intramacronucleata</taxon>
        <taxon>Spirotrichea</taxon>
        <taxon>Hypotrichia</taxon>
        <taxon>Euplotida</taxon>
        <taxon>Euplotidae</taxon>
        <taxon>Moneuplotes</taxon>
    </lineage>
</organism>
<evidence type="ECO:0000256" key="1">
    <source>
        <dbReference type="SAM" id="MobiDB-lite"/>
    </source>
</evidence>
<reference evidence="3" key="1">
    <citation type="submission" date="2023-07" db="EMBL/GenBank/DDBJ databases">
        <authorList>
            <consortium name="AG Swart"/>
            <person name="Singh M."/>
            <person name="Singh A."/>
            <person name="Seah K."/>
            <person name="Emmerich C."/>
        </authorList>
    </citation>
    <scope>NUCLEOTIDE SEQUENCE</scope>
    <source>
        <strain evidence="3">DP1</strain>
    </source>
</reference>
<feature type="transmembrane region" description="Helical" evidence="2">
    <location>
        <begin position="874"/>
        <end position="903"/>
    </location>
</feature>
<feature type="transmembrane region" description="Helical" evidence="2">
    <location>
        <begin position="735"/>
        <end position="759"/>
    </location>
</feature>
<name>A0AAD1XYP5_EUPCR</name>
<feature type="transmembrane region" description="Helical" evidence="2">
    <location>
        <begin position="817"/>
        <end position="836"/>
    </location>
</feature>
<sequence length="981" mass="111070">MAVTANVCPNGPQTAGSPLSRSFGMTGFNDVIFFDILEDQDNELLYFVGYFHKSPQLGTTLYKSDPELTKLRVMTYDIYCLQRSYAMSLNNDSIYVLDRVINKIIEIQTSDLTFSRELAIITSPASVGENSNMEISKGFYFSLRISSIMQTCRWDNATTNIDCFTFGVDSPTNFAPISSELLFFGSIDTAADQYYLVNYNFSSSSLVWKKSIGCPGSSCISKRCRVDLHNDTFCCKFHFCKKISVVDGSPQLSGLVWNDSEYSTSYCMKEFTNFIAIQILTYSSPNIKRLILVNSSMTQIVNEYQSVDSRAYAVGRLLYKDEELMYHSGIIDTNKTFFLARSPINNIDQLHEFQEDTPFFSPITANYQVSSTTSIPSISNSIKTLSITTSSSITVTDITSTTSPSLTTYVALWNQDHIQSVQSNTSAQLDFTWACAPSSNYTEISFNLAQTGPNPIPDWVKLDADNQELHLNITPKLDAKQVFFFSLQISFDSEVHYKKFEITVEECKIKHCELCKLGNSNICETCADGYQSSSEQESCSKIAAMTGATKATAAMVTSSVILASASSVLSLSSINSIFSIMNSMQLATLLPLIPEYFSPKVLDFLSGMGFTMLSFDFIKFKDLPFVEDLTNWVSYPQSDEYLNSLGMRSGSSVVNYLSLMVILILIGVFHFGIYLCSMCAQNSKSKRCKRFFKKLFRFCTFNVYIRIFMQAFAFTTLSIFSELYNINLATTVTKISLGLCVIFAICTSVLFILSFYMYCKSFPQIDQEKYWPCVEYFNGVKPTKCSKLYSSLFMLMRLLMTSLLIFGQTALSHEKAIYFYLLNIAYCIYLIIVRPFENPQDNIIEIINQTLFCCLAVPLSWLNTKQAWTPFYESYYTTILMVSPAIGSLICLGFLIKSIVVYIKNRKAKKKKQNVAPKERSSRNRAPQNQEYPRPRPSPYINNQTSSMSRSNALIVPPRATQRRPYDRYHPGRIPMRRKLN</sequence>
<evidence type="ECO:0000256" key="2">
    <source>
        <dbReference type="SAM" id="Phobius"/>
    </source>
</evidence>
<feature type="compositionally biased region" description="Polar residues" evidence="1">
    <location>
        <begin position="940"/>
        <end position="952"/>
    </location>
</feature>
<feature type="transmembrane region" description="Helical" evidence="2">
    <location>
        <begin position="788"/>
        <end position="811"/>
    </location>
</feature>